<feature type="domain" description="Rhodanese" evidence="3">
    <location>
        <begin position="176"/>
        <end position="296"/>
    </location>
</feature>
<dbReference type="SUPFAM" id="SSF52821">
    <property type="entry name" value="Rhodanese/Cell cycle control phosphatase"/>
    <property type="match status" value="2"/>
</dbReference>
<protein>
    <recommendedName>
        <fullName evidence="3">Rhodanese domain-containing protein</fullName>
    </recommendedName>
</protein>
<dbReference type="STRING" id="984486.A0A1E3QJE0"/>
<dbReference type="Gene3D" id="3.40.250.10">
    <property type="entry name" value="Rhodanese-like domain"/>
    <property type="match status" value="2"/>
</dbReference>
<accession>A0A1E3QJE0</accession>
<evidence type="ECO:0000313" key="5">
    <source>
        <dbReference type="Proteomes" id="UP000094336"/>
    </source>
</evidence>
<dbReference type="PANTHER" id="PTHR11364">
    <property type="entry name" value="THIOSULFATE SULFERTANSFERASE"/>
    <property type="match status" value="1"/>
</dbReference>
<evidence type="ECO:0000259" key="3">
    <source>
        <dbReference type="PROSITE" id="PS50206"/>
    </source>
</evidence>
<sequence>MTKRFTSVLSPSAFRALVQASTPESRVIPVDATWYMPNSPSNGYTEFQNARLPGSVFFDIEKVKDAESPYPHMLPSAEAFSRAISELGIRRTDKLVFYDKTGVFSSPRAAWTFGLFGHPEIYILNHWPFYGKSGFPVDTNAVQNPSALAPSLYEASNFSKGVISYEELLELVKSGKLAEYQLIDARSADRFTAKAPEPRPELPSGHVPGAKSLPFQKVWSADGRFLEKPEMVAVLDQAGIVANQKTIVMCGSGVTACVLKTALDIAGYGKDSSGDEIVVYDGSWSEWAARAPKEYIAKGSA</sequence>
<dbReference type="CDD" id="cd01449">
    <property type="entry name" value="TST_Repeat_2"/>
    <property type="match status" value="1"/>
</dbReference>
<organism evidence="4 5">
    <name type="scientific">Babjeviella inositovora NRRL Y-12698</name>
    <dbReference type="NCBI Taxonomy" id="984486"/>
    <lineage>
        <taxon>Eukaryota</taxon>
        <taxon>Fungi</taxon>
        <taxon>Dikarya</taxon>
        <taxon>Ascomycota</taxon>
        <taxon>Saccharomycotina</taxon>
        <taxon>Pichiomycetes</taxon>
        <taxon>Serinales incertae sedis</taxon>
        <taxon>Babjeviella</taxon>
    </lineage>
</organism>
<dbReference type="GO" id="GO:0002143">
    <property type="term" value="P:tRNA wobble position uridine thiolation"/>
    <property type="evidence" value="ECO:0007669"/>
    <property type="project" value="EnsemblFungi"/>
</dbReference>
<dbReference type="AlphaFoldDB" id="A0A1E3QJE0"/>
<evidence type="ECO:0000313" key="4">
    <source>
        <dbReference type="EMBL" id="ODQ77811.1"/>
    </source>
</evidence>
<dbReference type="EMBL" id="KV454438">
    <property type="protein sequence ID" value="ODQ77811.1"/>
    <property type="molecule type" value="Genomic_DNA"/>
</dbReference>
<dbReference type="Proteomes" id="UP000094336">
    <property type="component" value="Unassembled WGS sequence"/>
</dbReference>
<evidence type="ECO:0000256" key="2">
    <source>
        <dbReference type="ARBA" id="ARBA00022737"/>
    </source>
</evidence>
<proteinExistence type="predicted"/>
<keyword evidence="2" id="KW-0677">Repeat</keyword>
<reference evidence="5" key="1">
    <citation type="submission" date="2016-05" db="EMBL/GenBank/DDBJ databases">
        <title>Comparative genomics of biotechnologically important yeasts.</title>
        <authorList>
            <consortium name="DOE Joint Genome Institute"/>
            <person name="Riley R."/>
            <person name="Haridas S."/>
            <person name="Wolfe K.H."/>
            <person name="Lopes M.R."/>
            <person name="Hittinger C.T."/>
            <person name="Goker M."/>
            <person name="Salamov A."/>
            <person name="Wisecaver J."/>
            <person name="Long T.M."/>
            <person name="Aerts A.L."/>
            <person name="Barry K."/>
            <person name="Choi C."/>
            <person name="Clum A."/>
            <person name="Coughlan A.Y."/>
            <person name="Deshpande S."/>
            <person name="Douglass A.P."/>
            <person name="Hanson S.J."/>
            <person name="Klenk H.-P."/>
            <person name="Labutti K."/>
            <person name="Lapidus A."/>
            <person name="Lindquist E."/>
            <person name="Lipzen A."/>
            <person name="Meier-Kolthoff J.P."/>
            <person name="Ohm R.A."/>
            <person name="Otillar R.P."/>
            <person name="Pangilinan J."/>
            <person name="Peng Y."/>
            <person name="Rokas A."/>
            <person name="Rosa C.A."/>
            <person name="Scheuner C."/>
            <person name="Sibirny A.A."/>
            <person name="Slot J.C."/>
            <person name="Stielow J.B."/>
            <person name="Sun H."/>
            <person name="Kurtzman C.P."/>
            <person name="Blackwell M."/>
            <person name="Grigoriev I.V."/>
            <person name="Jeffries T.W."/>
        </authorList>
    </citation>
    <scope>NUCLEOTIDE SEQUENCE [LARGE SCALE GENOMIC DNA]</scope>
    <source>
        <strain evidence="5">NRRL Y-12698</strain>
    </source>
</reference>
<evidence type="ECO:0000256" key="1">
    <source>
        <dbReference type="ARBA" id="ARBA00022679"/>
    </source>
</evidence>
<dbReference type="GeneID" id="30149848"/>
<feature type="domain" description="Rhodanese" evidence="3">
    <location>
        <begin position="46"/>
        <end position="139"/>
    </location>
</feature>
<dbReference type="InterPro" id="IPR001763">
    <property type="entry name" value="Rhodanese-like_dom"/>
</dbReference>
<dbReference type="GO" id="GO:0004792">
    <property type="term" value="F:thiosulfate-cyanide sulfurtransferase activity"/>
    <property type="evidence" value="ECO:0007669"/>
    <property type="project" value="EnsemblFungi"/>
</dbReference>
<dbReference type="GO" id="GO:0005739">
    <property type="term" value="C:mitochondrion"/>
    <property type="evidence" value="ECO:0007669"/>
    <property type="project" value="TreeGrafter"/>
</dbReference>
<dbReference type="SMART" id="SM00450">
    <property type="entry name" value="RHOD"/>
    <property type="match status" value="2"/>
</dbReference>
<dbReference type="PROSITE" id="PS50206">
    <property type="entry name" value="RHODANESE_3"/>
    <property type="match status" value="2"/>
</dbReference>
<dbReference type="PANTHER" id="PTHR11364:SF27">
    <property type="entry name" value="SULFURTRANSFERASE"/>
    <property type="match status" value="1"/>
</dbReference>
<dbReference type="InterPro" id="IPR045078">
    <property type="entry name" value="TST/MPST-like"/>
</dbReference>
<dbReference type="RefSeq" id="XP_018983139.1">
    <property type="nucleotide sequence ID" value="XM_019131995.1"/>
</dbReference>
<keyword evidence="5" id="KW-1185">Reference proteome</keyword>
<dbReference type="CDD" id="cd01448">
    <property type="entry name" value="TST_Repeat_1"/>
    <property type="match status" value="1"/>
</dbReference>
<keyword evidence="1" id="KW-0808">Transferase</keyword>
<name>A0A1E3QJE0_9ASCO</name>
<dbReference type="InterPro" id="IPR036873">
    <property type="entry name" value="Rhodanese-like_dom_sf"/>
</dbReference>
<gene>
    <name evidence="4" type="ORF">BABINDRAFT_40849</name>
</gene>
<dbReference type="Pfam" id="PF00581">
    <property type="entry name" value="Rhodanese"/>
    <property type="match status" value="1"/>
</dbReference>
<dbReference type="OrthoDB" id="270167at2759"/>